<accession>A0A326U7A8</accession>
<dbReference type="RefSeq" id="WP_111323567.1">
    <property type="nucleotide sequence ID" value="NZ_BIFX01000001.1"/>
</dbReference>
<evidence type="ECO:0000313" key="1">
    <source>
        <dbReference type="EMBL" id="PZW28427.1"/>
    </source>
</evidence>
<protein>
    <recommendedName>
        <fullName evidence="3">SpoIIAA-like protein</fullName>
    </recommendedName>
</protein>
<dbReference type="EMBL" id="QKUF01000010">
    <property type="protein sequence ID" value="PZW28427.1"/>
    <property type="molecule type" value="Genomic_DNA"/>
</dbReference>
<dbReference type="Proteomes" id="UP000248806">
    <property type="component" value="Unassembled WGS sequence"/>
</dbReference>
<keyword evidence="2" id="KW-1185">Reference proteome</keyword>
<evidence type="ECO:0008006" key="3">
    <source>
        <dbReference type="Google" id="ProtNLM"/>
    </source>
</evidence>
<reference evidence="1 2" key="1">
    <citation type="submission" date="2018-06" db="EMBL/GenBank/DDBJ databases">
        <title>Genomic Encyclopedia of Archaeal and Bacterial Type Strains, Phase II (KMG-II): from individual species to whole genera.</title>
        <authorList>
            <person name="Goeker M."/>
        </authorList>
    </citation>
    <scope>NUCLEOTIDE SEQUENCE [LARGE SCALE GENOMIC DNA]</scope>
    <source>
        <strain evidence="1 2">ATCC BAA-1881</strain>
    </source>
</reference>
<proteinExistence type="predicted"/>
<dbReference type="OrthoDB" id="572434at2"/>
<comment type="caution">
    <text evidence="1">The sequence shown here is derived from an EMBL/GenBank/DDBJ whole genome shotgun (WGS) entry which is preliminary data.</text>
</comment>
<dbReference type="AlphaFoldDB" id="A0A326U7A8"/>
<sequence>MYSFNEEQWPIVSIHNDGETTLADMEEHIAFWERCLARQEPFGVLLTQNGEAQQSSKEVRALSNQWRLANKPRIAQYCAGMAMVTTSSKMLALYKPIAAMIARKSMGCPGQIFTSKEQARSWLMQHIERLTFLYTTRD</sequence>
<name>A0A326U7A8_THEHA</name>
<organism evidence="1 2">
    <name type="scientific">Thermosporothrix hazakensis</name>
    <dbReference type="NCBI Taxonomy" id="644383"/>
    <lineage>
        <taxon>Bacteria</taxon>
        <taxon>Bacillati</taxon>
        <taxon>Chloroflexota</taxon>
        <taxon>Ktedonobacteria</taxon>
        <taxon>Ktedonobacterales</taxon>
        <taxon>Thermosporotrichaceae</taxon>
        <taxon>Thermosporothrix</taxon>
    </lineage>
</organism>
<gene>
    <name evidence="1" type="ORF">EI42_03181</name>
</gene>
<evidence type="ECO:0000313" key="2">
    <source>
        <dbReference type="Proteomes" id="UP000248806"/>
    </source>
</evidence>